<dbReference type="RefSeq" id="WP_011400662.1">
    <property type="nucleotide sequence ID" value="NC_007645.1"/>
</dbReference>
<reference evidence="4 5" key="1">
    <citation type="journal article" date="2005" name="Nucleic Acids Res.">
        <title>Genomic blueprint of Hahella chejuensis, a marine microbe producing an algicidal agent.</title>
        <authorList>
            <person name="Jeong H."/>
            <person name="Yim J.H."/>
            <person name="Lee C."/>
            <person name="Choi S.-H."/>
            <person name="Park Y.K."/>
            <person name="Yoon S.H."/>
            <person name="Hur C.-G."/>
            <person name="Kang H.-Y."/>
            <person name="Kim D."/>
            <person name="Lee H.H."/>
            <person name="Park K.H."/>
            <person name="Park S.-H."/>
            <person name="Park H.-S."/>
            <person name="Lee H.K."/>
            <person name="Oh T.K."/>
            <person name="Kim J.F."/>
        </authorList>
    </citation>
    <scope>NUCLEOTIDE SEQUENCE [LARGE SCALE GENOMIC DNA]</scope>
    <source>
        <strain evidence="4 5">KCTC 2396</strain>
    </source>
</reference>
<dbReference type="Pfam" id="PF08719">
    <property type="entry name" value="NADAR"/>
    <property type="match status" value="1"/>
</dbReference>
<dbReference type="InterPro" id="IPR037238">
    <property type="entry name" value="YbiA-like_sf"/>
</dbReference>
<dbReference type="Gene3D" id="1.10.357.40">
    <property type="entry name" value="YbiA-like"/>
    <property type="match status" value="1"/>
</dbReference>
<name>Q2S6W2_HAHCH</name>
<dbReference type="Proteomes" id="UP000000238">
    <property type="component" value="Chromosome"/>
</dbReference>
<dbReference type="InterPro" id="IPR012816">
    <property type="entry name" value="NADAR"/>
</dbReference>
<comment type="catalytic activity">
    <reaction evidence="1">
        <text>5-amino-6-(5-phospho-D-ribosylamino)uracil + H2O = 5,6-diaminouracil + D-ribose 5-phosphate</text>
        <dbReference type="Rhea" id="RHEA:55020"/>
        <dbReference type="ChEBI" id="CHEBI:15377"/>
        <dbReference type="ChEBI" id="CHEBI:46252"/>
        <dbReference type="ChEBI" id="CHEBI:58453"/>
        <dbReference type="ChEBI" id="CHEBI:78346"/>
    </reaction>
</comment>
<dbReference type="CDD" id="cd15457">
    <property type="entry name" value="NADAR"/>
    <property type="match status" value="1"/>
</dbReference>
<dbReference type="eggNOG" id="COG3236">
    <property type="taxonomic scope" value="Bacteria"/>
</dbReference>
<evidence type="ECO:0000256" key="2">
    <source>
        <dbReference type="ARBA" id="ARBA00000751"/>
    </source>
</evidence>
<evidence type="ECO:0000259" key="3">
    <source>
        <dbReference type="Pfam" id="PF08719"/>
    </source>
</evidence>
<dbReference type="NCBIfam" id="TIGR02464">
    <property type="entry name" value="ribofla_fusion"/>
    <property type="match status" value="1"/>
</dbReference>
<dbReference type="SUPFAM" id="SSF143990">
    <property type="entry name" value="YbiA-like"/>
    <property type="match status" value="1"/>
</dbReference>
<evidence type="ECO:0000313" key="4">
    <source>
        <dbReference type="EMBL" id="ABC33612.1"/>
    </source>
</evidence>
<protein>
    <submittedName>
        <fullName evidence="4">Uncharacterized protein conserved in bacteria</fullName>
    </submittedName>
</protein>
<dbReference type="KEGG" id="hch:HCH_06997"/>
<dbReference type="EMBL" id="CP000155">
    <property type="protein sequence ID" value="ABC33612.1"/>
    <property type="molecule type" value="Genomic_DNA"/>
</dbReference>
<comment type="catalytic activity">
    <reaction evidence="2">
        <text>2,5-diamino-6-hydroxy-4-(5-phosphoribosylamino)-pyrimidine + H2O = 2,5,6-triamino-4-hydroxypyrimidine + D-ribose 5-phosphate</text>
        <dbReference type="Rhea" id="RHEA:23436"/>
        <dbReference type="ChEBI" id="CHEBI:15377"/>
        <dbReference type="ChEBI" id="CHEBI:58614"/>
        <dbReference type="ChEBI" id="CHEBI:78346"/>
        <dbReference type="ChEBI" id="CHEBI:137796"/>
    </reaction>
</comment>
<dbReference type="OrthoDB" id="9793111at2"/>
<gene>
    <name evidence="4" type="ordered locus">HCH_06997</name>
</gene>
<dbReference type="STRING" id="349521.HCH_06997"/>
<feature type="domain" description="NADAR" evidence="3">
    <location>
        <begin position="9"/>
        <end position="146"/>
    </location>
</feature>
<evidence type="ECO:0000256" key="1">
    <source>
        <dbReference type="ARBA" id="ARBA00000022"/>
    </source>
</evidence>
<evidence type="ECO:0000313" key="5">
    <source>
        <dbReference type="Proteomes" id="UP000000238"/>
    </source>
</evidence>
<sequence>MTEKKTINFYLANGEYGCFSNFSRDPVYLKDKRWPTSEHYFQAQKFAGTEHEEAVRMASKPMEAANMGRERTRPLRPDWEAVKDDIMREAVMAKFVQHEKLTSILLGTGDAELVEHTANDRYWADGGDGSGLNMLGKILMEVREAIQQGKSKYENGHFI</sequence>
<organism evidence="4 5">
    <name type="scientific">Hahella chejuensis (strain KCTC 2396)</name>
    <dbReference type="NCBI Taxonomy" id="349521"/>
    <lineage>
        <taxon>Bacteria</taxon>
        <taxon>Pseudomonadati</taxon>
        <taxon>Pseudomonadota</taxon>
        <taxon>Gammaproteobacteria</taxon>
        <taxon>Oceanospirillales</taxon>
        <taxon>Hahellaceae</taxon>
        <taxon>Hahella</taxon>
    </lineage>
</organism>
<proteinExistence type="predicted"/>
<dbReference type="HOGENOM" id="CLU_084247_3_1_6"/>
<dbReference type="AlphaFoldDB" id="Q2S6W2"/>
<accession>Q2S6W2</accession>
<keyword evidence="5" id="KW-1185">Reference proteome</keyword>